<accession>A0A367ELI4</accession>
<organism evidence="2 3">
    <name type="scientific">Streptomyces diacarni</name>
    <dbReference type="NCBI Taxonomy" id="2800381"/>
    <lineage>
        <taxon>Bacteria</taxon>
        <taxon>Bacillati</taxon>
        <taxon>Actinomycetota</taxon>
        <taxon>Actinomycetes</taxon>
        <taxon>Kitasatosporales</taxon>
        <taxon>Streptomycetaceae</taxon>
        <taxon>Streptomyces</taxon>
    </lineage>
</organism>
<dbReference type="Pfam" id="PF01636">
    <property type="entry name" value="APH"/>
    <property type="match status" value="1"/>
</dbReference>
<evidence type="ECO:0000313" key="2">
    <source>
        <dbReference type="EMBL" id="RCG18976.1"/>
    </source>
</evidence>
<name>A0A367ELI4_9ACTN</name>
<dbReference type="InterPro" id="IPR052077">
    <property type="entry name" value="CcrZ_PhaseVar_Mediator"/>
</dbReference>
<evidence type="ECO:0000313" key="3">
    <source>
        <dbReference type="Proteomes" id="UP000252914"/>
    </source>
</evidence>
<dbReference type="PANTHER" id="PTHR40086:SF1">
    <property type="entry name" value="CELL CYCLE REGULATOR CCRZ"/>
    <property type="match status" value="1"/>
</dbReference>
<reference evidence="2 3" key="1">
    <citation type="submission" date="2018-06" db="EMBL/GenBank/DDBJ databases">
        <title>Streptomyces reniochalinae sp. nov. and Streptomyces diacarnus sp. nov. from marine sponges.</title>
        <authorList>
            <person name="Li L."/>
        </authorList>
    </citation>
    <scope>NUCLEOTIDE SEQUENCE [LARGE SCALE GENOMIC DNA]</scope>
    <source>
        <strain evidence="2 3">LHW51701</strain>
    </source>
</reference>
<dbReference type="InterPro" id="IPR002575">
    <property type="entry name" value="Aminoglycoside_PTrfase"/>
</dbReference>
<dbReference type="GO" id="GO:0016740">
    <property type="term" value="F:transferase activity"/>
    <property type="evidence" value="ECO:0007669"/>
    <property type="project" value="UniProtKB-KW"/>
</dbReference>
<gene>
    <name evidence="2" type="ORF">DTL70_25580</name>
</gene>
<protein>
    <submittedName>
        <fullName evidence="2">Aminoglycoside phosphotransferase family protein</fullName>
    </submittedName>
</protein>
<dbReference type="InterPro" id="IPR011009">
    <property type="entry name" value="Kinase-like_dom_sf"/>
</dbReference>
<proteinExistence type="predicted"/>
<feature type="domain" description="Aminoglycoside phosphotransferase" evidence="1">
    <location>
        <begin position="60"/>
        <end position="268"/>
    </location>
</feature>
<dbReference type="RefSeq" id="WP_114024363.1">
    <property type="nucleotide sequence ID" value="NZ_QOIN01000049.1"/>
</dbReference>
<dbReference type="AlphaFoldDB" id="A0A367ELI4"/>
<comment type="caution">
    <text evidence="2">The sequence shown here is derived from an EMBL/GenBank/DDBJ whole genome shotgun (WGS) entry which is preliminary data.</text>
</comment>
<sequence>MTSHALRQAAALGSVDGPLAGYHREWYVVRPQSALPGLGRVKLGAPRGGVPWLDRRFFTSEDELLVALASLGVPRIPPVLRLDTPHGMVLHGFIEGTTLAEHAPTGHRVAPEHLRQIMARFASLCRLRPHQVRARRAPLPSTARPPRHHRDSAGFLRSMLAHTRARAHHAQLPRHGALFARLGVPHDALGPHSRPARAAAQLAERPFCLLHGDLHRANFVVDPAGHLWTIDWELAALGDPLYDLATHLYLMDYPAAQHAEVVADWRRTVGTLLPGADAQLDEDLPRYLDYKRAQSVFTDAVRQAIAVRDAVGTPQLAERLGHAAKLLHDVLTRAADTLDLDDVPDAGAIETAYADMCTS</sequence>
<dbReference type="EMBL" id="QOIN01000049">
    <property type="protein sequence ID" value="RCG18976.1"/>
    <property type="molecule type" value="Genomic_DNA"/>
</dbReference>
<evidence type="ECO:0000259" key="1">
    <source>
        <dbReference type="Pfam" id="PF01636"/>
    </source>
</evidence>
<dbReference type="Proteomes" id="UP000252914">
    <property type="component" value="Unassembled WGS sequence"/>
</dbReference>
<keyword evidence="3" id="KW-1185">Reference proteome</keyword>
<dbReference type="PANTHER" id="PTHR40086">
    <property type="entry name" value="PHOSPHOTRANSFERASE YTMP-RELATED"/>
    <property type="match status" value="1"/>
</dbReference>
<keyword evidence="2" id="KW-0808">Transferase</keyword>
<dbReference type="Gene3D" id="3.90.1200.10">
    <property type="match status" value="1"/>
</dbReference>
<dbReference type="SUPFAM" id="SSF56112">
    <property type="entry name" value="Protein kinase-like (PK-like)"/>
    <property type="match status" value="1"/>
</dbReference>